<dbReference type="SUPFAM" id="SSF159894">
    <property type="entry name" value="YgaC/TfoX-N like"/>
    <property type="match status" value="1"/>
</dbReference>
<evidence type="ECO:0000259" key="1">
    <source>
        <dbReference type="Pfam" id="PF04993"/>
    </source>
</evidence>
<dbReference type="OrthoDB" id="214902at2"/>
<dbReference type="RefSeq" id="WP_078671429.1">
    <property type="nucleotide sequence ID" value="NZ_FUWZ01000004.1"/>
</dbReference>
<protein>
    <submittedName>
        <fullName evidence="2">TfoX N-terminal domain-containing protein</fullName>
    </submittedName>
</protein>
<organism evidence="2 3">
    <name type="scientific">Chitinophaga eiseniae</name>
    <dbReference type="NCBI Taxonomy" id="634771"/>
    <lineage>
        <taxon>Bacteria</taxon>
        <taxon>Pseudomonadati</taxon>
        <taxon>Bacteroidota</taxon>
        <taxon>Chitinophagia</taxon>
        <taxon>Chitinophagales</taxon>
        <taxon>Chitinophagaceae</taxon>
        <taxon>Chitinophaga</taxon>
    </lineage>
</organism>
<name>A0A1T4T715_9BACT</name>
<reference evidence="3" key="1">
    <citation type="submission" date="2017-02" db="EMBL/GenBank/DDBJ databases">
        <authorList>
            <person name="Varghese N."/>
            <person name="Submissions S."/>
        </authorList>
    </citation>
    <scope>NUCLEOTIDE SEQUENCE [LARGE SCALE GENOMIC DNA]</scope>
    <source>
        <strain evidence="3">DSM 22224</strain>
    </source>
</reference>
<feature type="domain" description="TfoX N-terminal" evidence="1">
    <location>
        <begin position="14"/>
        <end position="101"/>
    </location>
</feature>
<keyword evidence="3" id="KW-1185">Reference proteome</keyword>
<dbReference type="Pfam" id="PF04993">
    <property type="entry name" value="TfoX_N"/>
    <property type="match status" value="1"/>
</dbReference>
<gene>
    <name evidence="2" type="ORF">SAMN04488128_10457</name>
</gene>
<dbReference type="Proteomes" id="UP000190367">
    <property type="component" value="Unassembled WGS sequence"/>
</dbReference>
<evidence type="ECO:0000313" key="2">
    <source>
        <dbReference type="EMBL" id="SKA36173.1"/>
    </source>
</evidence>
<dbReference type="STRING" id="634771.SAMN04488128_10457"/>
<proteinExistence type="predicted"/>
<accession>A0A1T4T715</accession>
<dbReference type="AlphaFoldDB" id="A0A1T4T715"/>
<sequence>MAYSEQLAVKLRKALEQVTAVEEKKMFGGLAFMVNGKMCLTAGADRIMCRIDPALHEASIARKGCSTVIMGGKEYKGYVHVAADSLRSKADWDHWVTLALNFNKTL</sequence>
<dbReference type="EMBL" id="FUWZ01000004">
    <property type="protein sequence ID" value="SKA36173.1"/>
    <property type="molecule type" value="Genomic_DNA"/>
</dbReference>
<evidence type="ECO:0000313" key="3">
    <source>
        <dbReference type="Proteomes" id="UP000190367"/>
    </source>
</evidence>
<dbReference type="InterPro" id="IPR007076">
    <property type="entry name" value="TfoX_N"/>
</dbReference>
<dbReference type="Gene3D" id="3.30.1460.30">
    <property type="entry name" value="YgaC/TfoX-N like chaperone"/>
    <property type="match status" value="1"/>
</dbReference>